<name>A0ACC0TSC0_9AGAM</name>
<accession>A0ACC0TSC0</accession>
<gene>
    <name evidence="1" type="ORF">F5148DRAFT_1258649</name>
</gene>
<organism evidence="1 2">
    <name type="scientific">Russula earlei</name>
    <dbReference type="NCBI Taxonomy" id="71964"/>
    <lineage>
        <taxon>Eukaryota</taxon>
        <taxon>Fungi</taxon>
        <taxon>Dikarya</taxon>
        <taxon>Basidiomycota</taxon>
        <taxon>Agaricomycotina</taxon>
        <taxon>Agaricomycetes</taxon>
        <taxon>Russulales</taxon>
        <taxon>Russulaceae</taxon>
        <taxon>Russula</taxon>
    </lineage>
</organism>
<dbReference type="EMBL" id="JAGFNK010000760">
    <property type="protein sequence ID" value="KAI9441047.1"/>
    <property type="molecule type" value="Genomic_DNA"/>
</dbReference>
<reference evidence="1" key="1">
    <citation type="submission" date="2021-03" db="EMBL/GenBank/DDBJ databases">
        <title>Evolutionary priming and transition to the ectomycorrhizal habit in an iconic lineage of mushroom-forming fungi: is preadaptation a requirement?</title>
        <authorList>
            <consortium name="DOE Joint Genome Institute"/>
            <person name="Looney B.P."/>
            <person name="Miyauchi S."/>
            <person name="Morin E."/>
            <person name="Drula E."/>
            <person name="Courty P.E."/>
            <person name="Chicoki N."/>
            <person name="Fauchery L."/>
            <person name="Kohler A."/>
            <person name="Kuo A."/>
            <person name="LaButti K."/>
            <person name="Pangilinan J."/>
            <person name="Lipzen A."/>
            <person name="Riley R."/>
            <person name="Andreopoulos W."/>
            <person name="He G."/>
            <person name="Johnson J."/>
            <person name="Barry K.W."/>
            <person name="Grigoriev I.V."/>
            <person name="Nagy L."/>
            <person name="Hibbett D."/>
            <person name="Henrissat B."/>
            <person name="Matheny P.B."/>
            <person name="Labbe J."/>
            <person name="Martin A.F."/>
        </authorList>
    </citation>
    <scope>NUCLEOTIDE SEQUENCE</scope>
    <source>
        <strain evidence="1">BPL698</strain>
    </source>
</reference>
<proteinExistence type="predicted"/>
<protein>
    <submittedName>
        <fullName evidence="1">Uncharacterized protein</fullName>
    </submittedName>
</protein>
<comment type="caution">
    <text evidence="1">The sequence shown here is derived from an EMBL/GenBank/DDBJ whole genome shotgun (WGS) entry which is preliminary data.</text>
</comment>
<dbReference type="Proteomes" id="UP001207468">
    <property type="component" value="Unassembled WGS sequence"/>
</dbReference>
<keyword evidence="2" id="KW-1185">Reference proteome</keyword>
<sequence>MVNFRDPTVAIWDAWALAKLHHTVDSLYLWEFFFNLDYEWSIIRGHRPYRWTIWIYSLTRVSTLVSVILNIVGIDVSTPIQCQVWFTFELIFGYVAFVCASLLIVLRIIAIWNKDKVVVAVATGVWVVNIGFLIQGIARLRSTFGVSFGVIRNCVVDNTESSKLNIIVTLITDIVLLLIMLVGLLRIRRYGGVTFGLGRLLWRQVQSSLLCCSSFVDVLSIPKGVIWLILASIAEIPPTVLISLNLNCTFLLLIYCG</sequence>
<evidence type="ECO:0000313" key="1">
    <source>
        <dbReference type="EMBL" id="KAI9441047.1"/>
    </source>
</evidence>
<evidence type="ECO:0000313" key="2">
    <source>
        <dbReference type="Proteomes" id="UP001207468"/>
    </source>
</evidence>